<dbReference type="Proteomes" id="UP001054837">
    <property type="component" value="Unassembled WGS sequence"/>
</dbReference>
<proteinExistence type="predicted"/>
<gene>
    <name evidence="2" type="ORF">CDAR_53131</name>
</gene>
<organism evidence="2 3">
    <name type="scientific">Caerostris darwini</name>
    <dbReference type="NCBI Taxonomy" id="1538125"/>
    <lineage>
        <taxon>Eukaryota</taxon>
        <taxon>Metazoa</taxon>
        <taxon>Ecdysozoa</taxon>
        <taxon>Arthropoda</taxon>
        <taxon>Chelicerata</taxon>
        <taxon>Arachnida</taxon>
        <taxon>Araneae</taxon>
        <taxon>Araneomorphae</taxon>
        <taxon>Entelegynae</taxon>
        <taxon>Araneoidea</taxon>
        <taxon>Araneidae</taxon>
        <taxon>Caerostris</taxon>
    </lineage>
</organism>
<evidence type="ECO:0000256" key="1">
    <source>
        <dbReference type="SAM" id="MobiDB-lite"/>
    </source>
</evidence>
<evidence type="ECO:0000313" key="2">
    <source>
        <dbReference type="EMBL" id="GIY11662.1"/>
    </source>
</evidence>
<feature type="region of interest" description="Disordered" evidence="1">
    <location>
        <begin position="1"/>
        <end position="20"/>
    </location>
</feature>
<accession>A0AAV4QQX2</accession>
<name>A0AAV4QQX2_9ARAC</name>
<reference evidence="2 3" key="1">
    <citation type="submission" date="2021-06" db="EMBL/GenBank/DDBJ databases">
        <title>Caerostris darwini draft genome.</title>
        <authorList>
            <person name="Kono N."/>
            <person name="Arakawa K."/>
        </authorList>
    </citation>
    <scope>NUCLEOTIDE SEQUENCE [LARGE SCALE GENOMIC DNA]</scope>
</reference>
<comment type="caution">
    <text evidence="2">The sequence shown here is derived from an EMBL/GenBank/DDBJ whole genome shotgun (WGS) entry which is preliminary data.</text>
</comment>
<sequence>MLMLRHPPQHGAPALGDPHHLAGPPVDLSGHYAAFGQTPFTHSWIDYCIHAICAIDLIGDIVASLE</sequence>
<keyword evidence="3" id="KW-1185">Reference proteome</keyword>
<protein>
    <submittedName>
        <fullName evidence="2">Uncharacterized protein</fullName>
    </submittedName>
</protein>
<dbReference type="EMBL" id="BPLQ01004936">
    <property type="protein sequence ID" value="GIY11662.1"/>
    <property type="molecule type" value="Genomic_DNA"/>
</dbReference>
<dbReference type="AlphaFoldDB" id="A0AAV4QQX2"/>
<evidence type="ECO:0000313" key="3">
    <source>
        <dbReference type="Proteomes" id="UP001054837"/>
    </source>
</evidence>